<dbReference type="PANTHER" id="PTHR47396:SF1">
    <property type="entry name" value="ATP-DEPENDENT HELICASE IRC3-RELATED"/>
    <property type="match status" value="1"/>
</dbReference>
<accession>A0A3G9KAS6</accession>
<dbReference type="Proteomes" id="UP000273154">
    <property type="component" value="Chromosome"/>
</dbReference>
<dbReference type="InterPro" id="IPR001650">
    <property type="entry name" value="Helicase_C-like"/>
</dbReference>
<proteinExistence type="predicted"/>
<dbReference type="EMBL" id="AP019367">
    <property type="protein sequence ID" value="BBH50365.1"/>
    <property type="molecule type" value="Genomic_DNA"/>
</dbReference>
<dbReference type="Pfam" id="PF26350">
    <property type="entry name" value="DUF8090"/>
    <property type="match status" value="1"/>
</dbReference>
<feature type="domain" description="Helicase C-terminal" evidence="1">
    <location>
        <begin position="57"/>
        <end position="237"/>
    </location>
</feature>
<dbReference type="OrthoDB" id="9776021at2"/>
<protein>
    <recommendedName>
        <fullName evidence="1">Helicase C-terminal domain-containing protein</fullName>
    </recommendedName>
</protein>
<dbReference type="SUPFAM" id="SSF52540">
    <property type="entry name" value="P-loop containing nucleoside triphosphate hydrolases"/>
    <property type="match status" value="1"/>
</dbReference>
<evidence type="ECO:0000259" key="1">
    <source>
        <dbReference type="PROSITE" id="PS51194"/>
    </source>
</evidence>
<dbReference type="InterPro" id="IPR021835">
    <property type="entry name" value="DUF3427"/>
</dbReference>
<dbReference type="SMART" id="SM00490">
    <property type="entry name" value="HELICc"/>
    <property type="match status" value="1"/>
</dbReference>
<dbReference type="InterPro" id="IPR050742">
    <property type="entry name" value="Helicase_Restrict-Modif_Enz"/>
</dbReference>
<dbReference type="Gene3D" id="3.40.50.300">
    <property type="entry name" value="P-loop containing nucleotide triphosphate hydrolases"/>
    <property type="match status" value="1"/>
</dbReference>
<dbReference type="RefSeq" id="WP_126422135.1">
    <property type="nucleotide sequence ID" value="NZ_AP019367.1"/>
</dbReference>
<dbReference type="InterPro" id="IPR058403">
    <property type="entry name" value="DUF8090"/>
</dbReference>
<sequence length="606" mass="68816">MSATPERNDNVDVFALFNHVVPFEIRLNDAIGNHLVTPFHYFGVTTGDETGDNVAADPNALAERIAEQSDKYGFSGPRLKCLVFCSRIDEAQAVAERLCALGRKALCLSGASTDEERERAISRLERDEDSDDALEFIVTVDIFNEGVDIPTVNQVILARPTDSAIVFVQQLGRGLRIDEQKEFVTVIDFVGNYKSNYNIPVALYGDRSLEREKLRRLVADGGNTIVGPTVIQFDEISRERVLRSVNKANLNSVASLGRAYRNLRMRMGHIPTLANFAQLAEVSPRLVFENSNFGCYHSLLERYEKDYTIRFAPEQVIYLRFVSEKLADGKRAAELLVLRELMRGDATLPECVEILRAFDRVCGQDVCAAETYEREARSSVRILSLEFFNASTRSKLKPACEPLYGDFIGRSPGFVAALEDREFVRQLNDVIEYGLGLYKSEYSVGHDQDQRLCRGKRYSRADACRLLCWDNDEHGTINGYSFKTNDWPIFVTYRKSDEVSDSVKYEDEFESRSRFIWFSQSNRSLKSKDYQKLSSFDASVQRIHLFVKKDDSEGQDHYYLGTLSFSADDITEEQKPDSSGKVAPILRISFTLDHAVDKDTYRYLTS</sequence>
<dbReference type="InterPro" id="IPR027417">
    <property type="entry name" value="P-loop_NTPase"/>
</dbReference>
<evidence type="ECO:0000313" key="3">
    <source>
        <dbReference type="Proteomes" id="UP000273154"/>
    </source>
</evidence>
<evidence type="ECO:0000313" key="2">
    <source>
        <dbReference type="EMBL" id="BBH50365.1"/>
    </source>
</evidence>
<dbReference type="GO" id="GO:0005829">
    <property type="term" value="C:cytosol"/>
    <property type="evidence" value="ECO:0007669"/>
    <property type="project" value="TreeGrafter"/>
</dbReference>
<organism evidence="2 3">
    <name type="scientific">Parolsenella catena</name>
    <dbReference type="NCBI Taxonomy" id="2003188"/>
    <lineage>
        <taxon>Bacteria</taxon>
        <taxon>Bacillati</taxon>
        <taxon>Actinomycetota</taxon>
        <taxon>Coriobacteriia</taxon>
        <taxon>Coriobacteriales</taxon>
        <taxon>Atopobiaceae</taxon>
        <taxon>Parolsenella</taxon>
    </lineage>
</organism>
<dbReference type="CDD" id="cd18799">
    <property type="entry name" value="SF2_C_EcoAI-like"/>
    <property type="match status" value="1"/>
</dbReference>
<gene>
    <name evidence="2" type="ORF">Pcatena_09520</name>
</gene>
<dbReference type="AlphaFoldDB" id="A0A3G9KAS6"/>
<dbReference type="Pfam" id="PF11907">
    <property type="entry name" value="DUF3427"/>
    <property type="match status" value="1"/>
</dbReference>
<keyword evidence="3" id="KW-1185">Reference proteome</keyword>
<dbReference type="PANTHER" id="PTHR47396">
    <property type="entry name" value="TYPE I RESTRICTION ENZYME ECOKI R PROTEIN"/>
    <property type="match status" value="1"/>
</dbReference>
<reference evidence="3" key="1">
    <citation type="submission" date="2018-11" db="EMBL/GenBank/DDBJ databases">
        <title>Comparative genomics of Parolsenella catena and Libanicoccus massiliensis: Reclassification of Libanicoccus massiliensis as Parolsenella massiliensis comb. nov.</title>
        <authorList>
            <person name="Sakamoto M."/>
            <person name="Ikeyama N."/>
            <person name="Murakami T."/>
            <person name="Mori H."/>
            <person name="Yuki M."/>
            <person name="Ohkuma M."/>
        </authorList>
    </citation>
    <scope>NUCLEOTIDE SEQUENCE [LARGE SCALE GENOMIC DNA]</scope>
    <source>
        <strain evidence="3">JCM 31932</strain>
    </source>
</reference>
<dbReference type="Pfam" id="PF00271">
    <property type="entry name" value="Helicase_C"/>
    <property type="match status" value="1"/>
</dbReference>
<dbReference type="PROSITE" id="PS51194">
    <property type="entry name" value="HELICASE_CTER"/>
    <property type="match status" value="1"/>
</dbReference>
<name>A0A3G9KAS6_9ACTN</name>
<dbReference type="KEGG" id="pcat:Pcatena_09520"/>
<dbReference type="GeneID" id="88849086"/>